<evidence type="ECO:0000313" key="1">
    <source>
        <dbReference type="EMBL" id="UUM32326.1"/>
    </source>
</evidence>
<dbReference type="RefSeq" id="WP_257085989.1">
    <property type="nucleotide sequence ID" value="NZ_CP102097.1"/>
</dbReference>
<dbReference type="EMBL" id="CP102097">
    <property type="protein sequence ID" value="UUM32326.1"/>
    <property type="molecule type" value="Genomic_DNA"/>
</dbReference>
<evidence type="ECO:0000313" key="2">
    <source>
        <dbReference type="Proteomes" id="UP001058602"/>
    </source>
</evidence>
<evidence type="ECO:0008006" key="3">
    <source>
        <dbReference type="Google" id="ProtNLM"/>
    </source>
</evidence>
<sequence>MKSLILAGAVAGLLVGCGSDDVEDALSTKLSTSEAQNAAEHILEATSLLVADILSKCNITVSTSVCNQSYDPSALTDFFDNEADLQLTTSSNVIMLTSDDSGKYFEYAPGNLRISYSSEGDLDHSLKINISNYPIITVDFDAHNINDDGNFGSSAAALDYDFNGTNKLSGDIHVSEDNFTCSDNAC</sequence>
<protein>
    <recommendedName>
        <fullName evidence="3">Lipoprotein</fullName>
    </recommendedName>
</protein>
<proteinExistence type="predicted"/>
<name>A0ABY5LKE5_9VIBR</name>
<dbReference type="PROSITE" id="PS51257">
    <property type="entry name" value="PROKAR_LIPOPROTEIN"/>
    <property type="match status" value="1"/>
</dbReference>
<reference evidence="1" key="1">
    <citation type="submission" date="2022-07" db="EMBL/GenBank/DDBJ databases">
        <title>Complete genome of Vibrio japonicus strain JCM 31412T and phylogenomic assessment of the Nereis clade of the genus Vibrio.</title>
        <authorList>
            <person name="Shlafstein M.D."/>
            <person name="Emsley S.A."/>
            <person name="Ushijima B."/>
            <person name="Videau P."/>
            <person name="Saw J.H."/>
        </authorList>
    </citation>
    <scope>NUCLEOTIDE SEQUENCE</scope>
    <source>
        <strain evidence="1">JCM 31412</strain>
    </source>
</reference>
<keyword evidence="2" id="KW-1185">Reference proteome</keyword>
<organism evidence="1 2">
    <name type="scientific">Vibrio japonicus</name>
    <dbReference type="NCBI Taxonomy" id="1824638"/>
    <lineage>
        <taxon>Bacteria</taxon>
        <taxon>Pseudomonadati</taxon>
        <taxon>Pseudomonadota</taxon>
        <taxon>Gammaproteobacteria</taxon>
        <taxon>Vibrionales</taxon>
        <taxon>Vibrionaceae</taxon>
        <taxon>Vibrio</taxon>
    </lineage>
</organism>
<accession>A0ABY5LKE5</accession>
<gene>
    <name evidence="1" type="ORF">NP165_18765</name>
</gene>
<dbReference type="Proteomes" id="UP001058602">
    <property type="component" value="Chromosome 2"/>
</dbReference>